<evidence type="ECO:0000313" key="1">
    <source>
        <dbReference type="EMBL" id="KYF66924.1"/>
    </source>
</evidence>
<dbReference type="AlphaFoldDB" id="A0A150QG24"/>
<organism evidence="1 2">
    <name type="scientific">Sorangium cellulosum</name>
    <name type="common">Polyangium cellulosum</name>
    <dbReference type="NCBI Taxonomy" id="56"/>
    <lineage>
        <taxon>Bacteria</taxon>
        <taxon>Pseudomonadati</taxon>
        <taxon>Myxococcota</taxon>
        <taxon>Polyangia</taxon>
        <taxon>Polyangiales</taxon>
        <taxon>Polyangiaceae</taxon>
        <taxon>Sorangium</taxon>
    </lineage>
</organism>
<protein>
    <submittedName>
        <fullName evidence="1">Uncharacterized protein</fullName>
    </submittedName>
</protein>
<comment type="caution">
    <text evidence="1">The sequence shown here is derived from an EMBL/GenBank/DDBJ whole genome shotgun (WGS) entry which is preliminary data.</text>
</comment>
<accession>A0A150QG24</accession>
<evidence type="ECO:0000313" key="2">
    <source>
        <dbReference type="Proteomes" id="UP000075260"/>
    </source>
</evidence>
<dbReference type="Proteomes" id="UP000075260">
    <property type="component" value="Unassembled WGS sequence"/>
</dbReference>
<gene>
    <name evidence="1" type="ORF">BE15_30170</name>
</gene>
<sequence>MPNRRANKKLRARVLARMSEAGESYQKALAHLLALAGAPAPAPPAGDRAGARPRRPSVREAVPASPLLLYQQAVALLAVADEARRLDGEPSSAAIHAEALATFALYWRASGRSGGAAFRLGGDAARELRAGAELVERTRSAARRWWLRQPASALAAAALVGRGKR</sequence>
<name>A0A150QG24_SORCE</name>
<proteinExistence type="predicted"/>
<dbReference type="RefSeq" id="WP_061610203.1">
    <property type="nucleotide sequence ID" value="NZ_JEMA01000698.1"/>
</dbReference>
<reference evidence="1 2" key="1">
    <citation type="submission" date="2014-02" db="EMBL/GenBank/DDBJ databases">
        <title>The small core and large imbalanced accessory genome model reveals a collaborative survival strategy of Sorangium cellulosum strains in nature.</title>
        <authorList>
            <person name="Han K."/>
            <person name="Peng R."/>
            <person name="Blom J."/>
            <person name="Li Y.-Z."/>
        </authorList>
    </citation>
    <scope>NUCLEOTIDE SEQUENCE [LARGE SCALE GENOMIC DNA]</scope>
    <source>
        <strain evidence="1 2">So0008-312</strain>
    </source>
</reference>
<dbReference type="EMBL" id="JEMA01000698">
    <property type="protein sequence ID" value="KYF66924.1"/>
    <property type="molecule type" value="Genomic_DNA"/>
</dbReference>